<reference evidence="2 3" key="1">
    <citation type="submission" date="2024-04" db="EMBL/GenBank/DDBJ databases">
        <title>Isolation of an actinomycete strain from pig manure.</title>
        <authorList>
            <person name="Gong T."/>
            <person name="Yu Z."/>
            <person name="An M."/>
            <person name="Wei C."/>
            <person name="Yang W."/>
            <person name="Liu L."/>
        </authorList>
    </citation>
    <scope>NUCLEOTIDE SEQUENCE [LARGE SCALE GENOMIC DNA]</scope>
    <source>
        <strain evidence="2 3">ZF39</strain>
    </source>
</reference>
<feature type="region of interest" description="Disordered" evidence="1">
    <location>
        <begin position="1"/>
        <end position="36"/>
    </location>
</feature>
<accession>A0ABZ3FW02</accession>
<evidence type="ECO:0000313" key="2">
    <source>
        <dbReference type="EMBL" id="XAN09249.1"/>
    </source>
</evidence>
<proteinExistence type="predicted"/>
<dbReference type="RefSeq" id="WP_425310701.1">
    <property type="nucleotide sequence ID" value="NZ_CP154795.1"/>
</dbReference>
<gene>
    <name evidence="2" type="ORF">AADG42_18650</name>
</gene>
<dbReference type="EMBL" id="CP154795">
    <property type="protein sequence ID" value="XAN09249.1"/>
    <property type="molecule type" value="Genomic_DNA"/>
</dbReference>
<evidence type="ECO:0000256" key="1">
    <source>
        <dbReference type="SAM" id="MobiDB-lite"/>
    </source>
</evidence>
<dbReference type="Proteomes" id="UP001442841">
    <property type="component" value="Chromosome"/>
</dbReference>
<organism evidence="2 3">
    <name type="scientific">Ammonicoccus fulvus</name>
    <dbReference type="NCBI Taxonomy" id="3138240"/>
    <lineage>
        <taxon>Bacteria</taxon>
        <taxon>Bacillati</taxon>
        <taxon>Actinomycetota</taxon>
        <taxon>Actinomycetes</taxon>
        <taxon>Propionibacteriales</taxon>
        <taxon>Propionibacteriaceae</taxon>
        <taxon>Ammonicoccus</taxon>
    </lineage>
</organism>
<protein>
    <submittedName>
        <fullName evidence="2">Uncharacterized protein</fullName>
    </submittedName>
</protein>
<sequence>MTLQRSHGAAVPESVEVPVTLAPTPSPSSPKPLRMSETNRIVSSGAEAWRKDMTSDAYSFPVAIARLSEGETSREPQNIRAIKWLLDQPGRSVAVVTPQKQFHGDSLKRLVAQPGVLHLSWRGLSVGSLSGRRVLYAWPDRKHLNELWDVDAEVLAVIEWNENETAEWIEDARPIQLLRGKIVQPTPPSEDDDREVSEPLPNGVEAILEHIAAWAAGYSTGLKWNEEDKLKADMMNRPERWAPITVEQVRTKCRALGMRPDDVDTIAGFLQRRKEGRRFNVQSSYRTFHFN</sequence>
<name>A0ABZ3FW02_9ACTN</name>
<evidence type="ECO:0000313" key="3">
    <source>
        <dbReference type="Proteomes" id="UP001442841"/>
    </source>
</evidence>
<keyword evidence="3" id="KW-1185">Reference proteome</keyword>